<comment type="caution">
    <text evidence="1">The sequence shown here is derived from an EMBL/GenBank/DDBJ whole genome shotgun (WGS) entry which is preliminary data.</text>
</comment>
<gene>
    <name evidence="1" type="ORF">QO001_002721</name>
</gene>
<dbReference type="Proteomes" id="UP001223420">
    <property type="component" value="Unassembled WGS sequence"/>
</dbReference>
<evidence type="ECO:0000313" key="1">
    <source>
        <dbReference type="EMBL" id="MDQ0543792.1"/>
    </source>
</evidence>
<protein>
    <submittedName>
        <fullName evidence="1">Uncharacterized protein</fullName>
    </submittedName>
</protein>
<proteinExistence type="predicted"/>
<evidence type="ECO:0000313" key="2">
    <source>
        <dbReference type="Proteomes" id="UP001223420"/>
    </source>
</evidence>
<reference evidence="1" key="1">
    <citation type="submission" date="2023-07" db="EMBL/GenBank/DDBJ databases">
        <title>Genomic Encyclopedia of Type Strains, Phase IV (KMG-IV): sequencing the most valuable type-strain genomes for metagenomic binning, comparative biology and taxonomic classification.</title>
        <authorList>
            <person name="Goeker M."/>
        </authorList>
    </citation>
    <scope>NUCLEOTIDE SEQUENCE</scope>
    <source>
        <strain evidence="1">DSM 19569</strain>
    </source>
</reference>
<dbReference type="AlphaFoldDB" id="A0AAJ1WW16"/>
<sequence length="74" mass="8538">MGMKTYSIFLRDRTPAGGDPPRLLAYEIPDRRAAQALVSVIAASYQDHGFNPATRVHWFRHKDSVHEIYAWPQR</sequence>
<organism evidence="1 2">
    <name type="scientific">Methylobacterium brachiatum</name>
    <dbReference type="NCBI Taxonomy" id="269660"/>
    <lineage>
        <taxon>Bacteria</taxon>
        <taxon>Pseudomonadati</taxon>
        <taxon>Pseudomonadota</taxon>
        <taxon>Alphaproteobacteria</taxon>
        <taxon>Hyphomicrobiales</taxon>
        <taxon>Methylobacteriaceae</taxon>
        <taxon>Methylobacterium</taxon>
    </lineage>
</organism>
<accession>A0AAJ1WW16</accession>
<name>A0AAJ1WW16_9HYPH</name>
<dbReference type="EMBL" id="JAUSWL010000004">
    <property type="protein sequence ID" value="MDQ0543792.1"/>
    <property type="molecule type" value="Genomic_DNA"/>
</dbReference>
<dbReference type="RefSeq" id="WP_230366328.1">
    <property type="nucleotide sequence ID" value="NZ_JAJALK010000005.1"/>
</dbReference>